<dbReference type="NCBIfam" id="NF003104">
    <property type="entry name" value="PRK04024.1"/>
    <property type="match status" value="1"/>
</dbReference>
<dbReference type="HAMAP" id="MF_01402_A">
    <property type="entry name" value="ApgM_A"/>
    <property type="match status" value="1"/>
</dbReference>
<dbReference type="PANTHER" id="PTHR31209:SF0">
    <property type="entry name" value="METALLOENZYME DOMAIN-CONTAINING PROTEIN"/>
    <property type="match status" value="1"/>
</dbReference>
<dbReference type="Proteomes" id="UP000277633">
    <property type="component" value="Unassembled WGS sequence"/>
</dbReference>
<dbReference type="InterPro" id="IPR006124">
    <property type="entry name" value="Metalloenzyme"/>
</dbReference>
<comment type="function">
    <text evidence="2">Catalyzes the interconversion of 2-phosphoglycerate and 3-phosphoglycerate.</text>
</comment>
<comment type="caution">
    <text evidence="9">The sequence shown here is derived from an EMBL/GenBank/DDBJ whole genome shotgun (WGS) entry which is preliminary data.</text>
</comment>
<dbReference type="EMBL" id="QMWO01000063">
    <property type="protein sequence ID" value="RLG69594.1"/>
    <property type="molecule type" value="Genomic_DNA"/>
</dbReference>
<dbReference type="PIRSF" id="PIRSF006392">
    <property type="entry name" value="IPGAM_arch"/>
    <property type="match status" value="1"/>
</dbReference>
<dbReference type="InterPro" id="IPR004456">
    <property type="entry name" value="Pglycerate_mutase_ApgM"/>
</dbReference>
<reference evidence="9 10" key="1">
    <citation type="submission" date="2018-06" db="EMBL/GenBank/DDBJ databases">
        <title>Extensive metabolic versatility and redundancy in microbially diverse, dynamic hydrothermal sediments.</title>
        <authorList>
            <person name="Dombrowski N."/>
            <person name="Teske A."/>
            <person name="Baker B.J."/>
        </authorList>
    </citation>
    <scope>NUCLEOTIDE SEQUENCE [LARGE SCALE GENOMIC DNA]</scope>
    <source>
        <strain evidence="9">B9_G13</strain>
    </source>
</reference>
<dbReference type="UniPathway" id="UPA00109">
    <property type="reaction ID" value="UER00186"/>
</dbReference>
<evidence type="ECO:0000256" key="5">
    <source>
        <dbReference type="ARBA" id="ARBA00012026"/>
    </source>
</evidence>
<sequence length="391" mass="42440">MSFPKKTLLIICDGLGDRPCKELNFKTPLEAAKKPNLNALAKKGACGLMYALGPSIKAGSDTAHLNIFGYNIKKYYFGRGPLEALGLKMQLKQGDVAFRANVATVNKKGIIVDRRAGRIKDSSELANALDGIEIKGVQFIVKAGTAHRLALVMRGKGLSANISDSDPHKEGVEPLTVKARDDSKEAKFTASVLNEFLKKAHNILEKHPLNKERKKQGLPVANIVLVRGAGMFKRIPSFEERYNMKACCIAGAGLYKGVARFVGMDVLDVEGATGRADTNVKAKIKEAIEALSAYDFVFVHIKACDVFGHDGDAKGKKSFIEKIDSALKPLLKLKDTLIVITADHSTPCCMKDHSGDAVPVLIAGPSVRSDCIAKFEERECAKGYYRFNSGT</sequence>
<keyword evidence="6" id="KW-0324">Glycolysis</keyword>
<accession>A0A497JH23</accession>
<dbReference type="Pfam" id="PF10143">
    <property type="entry name" value="PhosphMutase"/>
    <property type="match status" value="1"/>
</dbReference>
<dbReference type="PANTHER" id="PTHR31209">
    <property type="entry name" value="COFACTOR-INDEPENDENT PHOSPHOGLYCERATE MUTASE"/>
    <property type="match status" value="1"/>
</dbReference>
<comment type="similarity">
    <text evidence="4">Belongs to the BPG-independent phosphoglycerate mutase family. A-PGAM subfamily.</text>
</comment>
<evidence type="ECO:0000256" key="6">
    <source>
        <dbReference type="ARBA" id="ARBA00023152"/>
    </source>
</evidence>
<comment type="pathway">
    <text evidence="3">Carbohydrate degradation; glycolysis; pyruvate from D-glyceraldehyde 3-phosphate: step 3/5.</text>
</comment>
<evidence type="ECO:0000256" key="1">
    <source>
        <dbReference type="ARBA" id="ARBA00000370"/>
    </source>
</evidence>
<dbReference type="Pfam" id="PF01676">
    <property type="entry name" value="Metalloenzyme"/>
    <property type="match status" value="1"/>
</dbReference>
<evidence type="ECO:0000313" key="10">
    <source>
        <dbReference type="Proteomes" id="UP000277633"/>
    </source>
</evidence>
<evidence type="ECO:0000313" key="9">
    <source>
        <dbReference type="EMBL" id="RLG69594.1"/>
    </source>
</evidence>
<gene>
    <name evidence="9" type="ORF">DRO07_02010</name>
</gene>
<evidence type="ECO:0000256" key="7">
    <source>
        <dbReference type="ARBA" id="ARBA00023235"/>
    </source>
</evidence>
<dbReference type="InterPro" id="IPR023665">
    <property type="entry name" value="ApgAM_prokaryotes"/>
</dbReference>
<feature type="non-terminal residue" evidence="9">
    <location>
        <position position="391"/>
    </location>
</feature>
<name>A0A497JH23_9ARCH</name>
<comment type="catalytic activity">
    <reaction evidence="1">
        <text>(2R)-2-phosphoglycerate = (2R)-3-phosphoglycerate</text>
        <dbReference type="Rhea" id="RHEA:15901"/>
        <dbReference type="ChEBI" id="CHEBI:58272"/>
        <dbReference type="ChEBI" id="CHEBI:58289"/>
        <dbReference type="EC" id="5.4.2.12"/>
    </reaction>
</comment>
<dbReference type="NCBIfam" id="TIGR00306">
    <property type="entry name" value="apgM"/>
    <property type="match status" value="1"/>
</dbReference>
<keyword evidence="7 9" id="KW-0413">Isomerase</keyword>
<dbReference type="EC" id="5.4.2.12" evidence="5"/>
<proteinExistence type="inferred from homology"/>
<dbReference type="CDD" id="cd16011">
    <property type="entry name" value="iPGM_like"/>
    <property type="match status" value="1"/>
</dbReference>
<dbReference type="GO" id="GO:0046872">
    <property type="term" value="F:metal ion binding"/>
    <property type="evidence" value="ECO:0007669"/>
    <property type="project" value="InterPro"/>
</dbReference>
<organism evidence="9 10">
    <name type="scientific">Candidatus Iainarchaeum sp</name>
    <dbReference type="NCBI Taxonomy" id="3101447"/>
    <lineage>
        <taxon>Archaea</taxon>
        <taxon>Candidatus Iainarchaeota</taxon>
        <taxon>Candidatus Iainarchaeia</taxon>
        <taxon>Candidatus Iainarchaeales</taxon>
        <taxon>Candidatus Iainarchaeaceae</taxon>
        <taxon>Candidatus Iainarchaeum</taxon>
    </lineage>
</organism>
<protein>
    <recommendedName>
        <fullName evidence="5">phosphoglycerate mutase (2,3-diphosphoglycerate-independent)</fullName>
        <ecNumber evidence="5">5.4.2.12</ecNumber>
    </recommendedName>
</protein>
<evidence type="ECO:0000259" key="8">
    <source>
        <dbReference type="Pfam" id="PF01676"/>
    </source>
</evidence>
<dbReference type="GO" id="GO:0004619">
    <property type="term" value="F:phosphoglycerate mutase activity"/>
    <property type="evidence" value="ECO:0007669"/>
    <property type="project" value="UniProtKB-EC"/>
</dbReference>
<dbReference type="GO" id="GO:0006096">
    <property type="term" value="P:glycolytic process"/>
    <property type="evidence" value="ECO:0007669"/>
    <property type="project" value="UniProtKB-UniPathway"/>
</dbReference>
<evidence type="ECO:0000256" key="4">
    <source>
        <dbReference type="ARBA" id="ARBA00005524"/>
    </source>
</evidence>
<evidence type="ECO:0000256" key="2">
    <source>
        <dbReference type="ARBA" id="ARBA00002315"/>
    </source>
</evidence>
<dbReference type="Gene3D" id="3.40.720.10">
    <property type="entry name" value="Alkaline Phosphatase, subunit A"/>
    <property type="match status" value="1"/>
</dbReference>
<dbReference type="Gene3D" id="3.30.70.2130">
    <property type="entry name" value="Metalloenzyme domain"/>
    <property type="match status" value="1"/>
</dbReference>
<dbReference type="SUPFAM" id="SSF53649">
    <property type="entry name" value="Alkaline phosphatase-like"/>
    <property type="match status" value="1"/>
</dbReference>
<feature type="domain" description="Metalloenzyme" evidence="8">
    <location>
        <begin position="5"/>
        <end position="383"/>
    </location>
</feature>
<dbReference type="InterPro" id="IPR017850">
    <property type="entry name" value="Alkaline_phosphatase_core_sf"/>
</dbReference>
<dbReference type="AlphaFoldDB" id="A0A497JH23"/>
<dbReference type="InterPro" id="IPR042253">
    <property type="entry name" value="Pglycerate_mutase_ApgM_sf"/>
</dbReference>
<evidence type="ECO:0000256" key="3">
    <source>
        <dbReference type="ARBA" id="ARBA00004798"/>
    </source>
</evidence>